<name>A0A9Q3K4M7_9BASI</name>
<organism evidence="1 2">
    <name type="scientific">Austropuccinia psidii MF-1</name>
    <dbReference type="NCBI Taxonomy" id="1389203"/>
    <lineage>
        <taxon>Eukaryota</taxon>
        <taxon>Fungi</taxon>
        <taxon>Dikarya</taxon>
        <taxon>Basidiomycota</taxon>
        <taxon>Pucciniomycotina</taxon>
        <taxon>Pucciniomycetes</taxon>
        <taxon>Pucciniales</taxon>
        <taxon>Sphaerophragmiaceae</taxon>
        <taxon>Austropuccinia</taxon>
    </lineage>
</organism>
<sequence>MFPETTLTLYSITERPKKMGQFPTALTPPFWLWHSASRVIDSKNSRFFALFKKLGIKAEELESLLAQAGCHAPPTLDQLITAAILSKGKEKPSLTLVGQVILNVSQTRPEVARLTSPFVYQMSNPPESASAYPWPNSPYHGRQVTSASDVRRPPDHLIERLSSACFHCGQAGHW</sequence>
<comment type="caution">
    <text evidence="1">The sequence shown here is derived from an EMBL/GenBank/DDBJ whole genome shotgun (WGS) entry which is preliminary data.</text>
</comment>
<reference evidence="1" key="1">
    <citation type="submission" date="2021-03" db="EMBL/GenBank/DDBJ databases">
        <title>Draft genome sequence of rust myrtle Austropuccinia psidii MF-1, a brazilian biotype.</title>
        <authorList>
            <person name="Quecine M.C."/>
            <person name="Pachon D.M.R."/>
            <person name="Bonatelli M.L."/>
            <person name="Correr F.H."/>
            <person name="Franceschini L.M."/>
            <person name="Leite T.F."/>
            <person name="Margarido G.R.A."/>
            <person name="Almeida C.A."/>
            <person name="Ferrarezi J.A."/>
            <person name="Labate C.A."/>
        </authorList>
    </citation>
    <scope>NUCLEOTIDE SEQUENCE</scope>
    <source>
        <strain evidence="1">MF-1</strain>
    </source>
</reference>
<keyword evidence="2" id="KW-1185">Reference proteome</keyword>
<dbReference type="EMBL" id="AVOT02093940">
    <property type="protein sequence ID" value="MBW0574319.1"/>
    <property type="molecule type" value="Genomic_DNA"/>
</dbReference>
<accession>A0A9Q3K4M7</accession>
<protein>
    <submittedName>
        <fullName evidence="1">Uncharacterized protein</fullName>
    </submittedName>
</protein>
<gene>
    <name evidence="1" type="ORF">O181_114034</name>
</gene>
<dbReference type="AlphaFoldDB" id="A0A9Q3K4M7"/>
<proteinExistence type="predicted"/>
<evidence type="ECO:0000313" key="1">
    <source>
        <dbReference type="EMBL" id="MBW0574319.1"/>
    </source>
</evidence>
<dbReference type="Proteomes" id="UP000765509">
    <property type="component" value="Unassembled WGS sequence"/>
</dbReference>
<evidence type="ECO:0000313" key="2">
    <source>
        <dbReference type="Proteomes" id="UP000765509"/>
    </source>
</evidence>